<reference evidence="1" key="1">
    <citation type="submission" date="2006-06" db="EMBL/GenBank/DDBJ databases">
        <title>Complete sequence of chromosome of Chelativorans sp. BNC1.</title>
        <authorList>
            <consortium name="US DOE Joint Genome Institute"/>
            <person name="Copeland A."/>
            <person name="Lucas S."/>
            <person name="Lapidus A."/>
            <person name="Barry K."/>
            <person name="Detter J.C."/>
            <person name="Glavina del Rio T."/>
            <person name="Hammon N."/>
            <person name="Israni S."/>
            <person name="Dalin E."/>
            <person name="Tice H."/>
            <person name="Pitluck S."/>
            <person name="Chertkov O."/>
            <person name="Brettin T."/>
            <person name="Bruce D."/>
            <person name="Han C."/>
            <person name="Tapia R."/>
            <person name="Gilna P."/>
            <person name="Schmutz J."/>
            <person name="Larimer F."/>
            <person name="Land M."/>
            <person name="Hauser L."/>
            <person name="Kyrpides N."/>
            <person name="Mikhailova N."/>
            <person name="Richardson P."/>
        </authorList>
    </citation>
    <scope>NUCLEOTIDE SEQUENCE</scope>
    <source>
        <strain evidence="1">BNC1</strain>
    </source>
</reference>
<gene>
    <name evidence="1" type="ordered locus">Meso_1684</name>
</gene>
<dbReference type="OrthoDB" id="9841833at2"/>
<name>Q11HP6_CHESB</name>
<accession>Q11HP6</accession>
<dbReference type="HOGENOM" id="CLU_2258698_0_0_5"/>
<sequence length="103" mass="11233">MQIIDTVVSREGKNSAWVNVVFLGDSGESVSVRVPCTMPAGTEIGRNFIVKRATVLLRTLVDCDAFNTLGERAWSPHKGRFGVPADPLTIRDTVGSWSRTGKE</sequence>
<dbReference type="EMBL" id="CP000390">
    <property type="protein sequence ID" value="ABG63079.1"/>
    <property type="molecule type" value="Genomic_DNA"/>
</dbReference>
<protein>
    <submittedName>
        <fullName evidence="1">Uncharacterized protein</fullName>
    </submittedName>
</protein>
<dbReference type="KEGG" id="mes:Meso_1684"/>
<organism evidence="1">
    <name type="scientific">Chelativorans sp. (strain BNC1)</name>
    <dbReference type="NCBI Taxonomy" id="266779"/>
    <lineage>
        <taxon>Bacteria</taxon>
        <taxon>Pseudomonadati</taxon>
        <taxon>Pseudomonadota</taxon>
        <taxon>Alphaproteobacteria</taxon>
        <taxon>Hyphomicrobiales</taxon>
        <taxon>Phyllobacteriaceae</taxon>
        <taxon>Chelativorans</taxon>
    </lineage>
</organism>
<proteinExistence type="predicted"/>
<evidence type="ECO:0000313" key="1">
    <source>
        <dbReference type="EMBL" id="ABG63079.1"/>
    </source>
</evidence>
<dbReference type="AlphaFoldDB" id="Q11HP6"/>